<protein>
    <submittedName>
        <fullName evidence="2">Uncharacterized protein</fullName>
    </submittedName>
</protein>
<evidence type="ECO:0000256" key="1">
    <source>
        <dbReference type="SAM" id="Phobius"/>
    </source>
</evidence>
<reference evidence="2" key="1">
    <citation type="submission" date="2018-11" db="EMBL/GenBank/DDBJ databases">
        <authorList>
            <consortium name="Genoscope - CEA"/>
            <person name="William W."/>
        </authorList>
    </citation>
    <scope>NUCLEOTIDE SEQUENCE</scope>
</reference>
<feature type="transmembrane region" description="Helical" evidence="1">
    <location>
        <begin position="6"/>
        <end position="23"/>
    </location>
</feature>
<keyword evidence="1" id="KW-0812">Transmembrane</keyword>
<keyword evidence="1" id="KW-0472">Membrane</keyword>
<accession>A0A3P6DTD5</accession>
<evidence type="ECO:0000313" key="2">
    <source>
        <dbReference type="EMBL" id="VDD29656.1"/>
    </source>
</evidence>
<sequence>MKSSRVLLRSISSILSYCIWMWLGKSVLSRALTLPEKQLE</sequence>
<proteinExistence type="predicted"/>
<dbReference type="AlphaFoldDB" id="A0A3P6DTD5"/>
<keyword evidence="1" id="KW-1133">Transmembrane helix</keyword>
<gene>
    <name evidence="2" type="ORF">BOLC9T54979H</name>
</gene>
<organism evidence="2">
    <name type="scientific">Brassica oleracea</name>
    <name type="common">Wild cabbage</name>
    <dbReference type="NCBI Taxonomy" id="3712"/>
    <lineage>
        <taxon>Eukaryota</taxon>
        <taxon>Viridiplantae</taxon>
        <taxon>Streptophyta</taxon>
        <taxon>Embryophyta</taxon>
        <taxon>Tracheophyta</taxon>
        <taxon>Spermatophyta</taxon>
        <taxon>Magnoliopsida</taxon>
        <taxon>eudicotyledons</taxon>
        <taxon>Gunneridae</taxon>
        <taxon>Pentapetalae</taxon>
        <taxon>rosids</taxon>
        <taxon>malvids</taxon>
        <taxon>Brassicales</taxon>
        <taxon>Brassicaceae</taxon>
        <taxon>Brassiceae</taxon>
        <taxon>Brassica</taxon>
    </lineage>
</organism>
<dbReference type="EMBL" id="LR031875">
    <property type="protein sequence ID" value="VDD29656.1"/>
    <property type="molecule type" value="Genomic_DNA"/>
</dbReference>
<name>A0A3P6DTD5_BRAOL</name>